<comment type="caution">
    <text evidence="2">The sequence shown here is derived from an EMBL/GenBank/DDBJ whole genome shotgun (WGS) entry which is preliminary data.</text>
</comment>
<dbReference type="Pfam" id="PF21833">
    <property type="entry name" value="DUF6893"/>
    <property type="match status" value="1"/>
</dbReference>
<name>A0A4Q7YNG2_9BACT</name>
<dbReference type="InterPro" id="IPR054188">
    <property type="entry name" value="DUF6893"/>
</dbReference>
<keyword evidence="3" id="KW-1185">Reference proteome</keyword>
<proteinExistence type="predicted"/>
<dbReference type="EMBL" id="SHKW01000001">
    <property type="protein sequence ID" value="RZU38930.1"/>
    <property type="molecule type" value="Genomic_DNA"/>
</dbReference>
<dbReference type="Proteomes" id="UP000292958">
    <property type="component" value="Unassembled WGS sequence"/>
</dbReference>
<dbReference type="RefSeq" id="WP_423201739.1">
    <property type="nucleotide sequence ID" value="NZ_SHKW01000001.1"/>
</dbReference>
<sequence>MTEKFLLGALGLVVIALAIVVAPDIKRYIKISTM</sequence>
<evidence type="ECO:0000256" key="1">
    <source>
        <dbReference type="SAM" id="Phobius"/>
    </source>
</evidence>
<reference evidence="2 3" key="1">
    <citation type="submission" date="2019-02" db="EMBL/GenBank/DDBJ databases">
        <title>Genomic Encyclopedia of Archaeal and Bacterial Type Strains, Phase II (KMG-II): from individual species to whole genera.</title>
        <authorList>
            <person name="Goeker M."/>
        </authorList>
    </citation>
    <scope>NUCLEOTIDE SEQUENCE [LARGE SCALE GENOMIC DNA]</scope>
    <source>
        <strain evidence="2 3">DSM 18101</strain>
    </source>
</reference>
<dbReference type="AlphaFoldDB" id="A0A4Q7YNG2"/>
<evidence type="ECO:0000313" key="2">
    <source>
        <dbReference type="EMBL" id="RZU38930.1"/>
    </source>
</evidence>
<keyword evidence="1" id="KW-0472">Membrane</keyword>
<protein>
    <submittedName>
        <fullName evidence="2">Uncharacterized protein</fullName>
    </submittedName>
</protein>
<keyword evidence="1" id="KW-1133">Transmembrane helix</keyword>
<accession>A0A4Q7YNG2</accession>
<keyword evidence="1" id="KW-0812">Transmembrane</keyword>
<evidence type="ECO:0000313" key="3">
    <source>
        <dbReference type="Proteomes" id="UP000292958"/>
    </source>
</evidence>
<organism evidence="2 3">
    <name type="scientific">Edaphobacter modestus</name>
    <dbReference type="NCBI Taxonomy" id="388466"/>
    <lineage>
        <taxon>Bacteria</taxon>
        <taxon>Pseudomonadati</taxon>
        <taxon>Acidobacteriota</taxon>
        <taxon>Terriglobia</taxon>
        <taxon>Terriglobales</taxon>
        <taxon>Acidobacteriaceae</taxon>
        <taxon>Edaphobacter</taxon>
    </lineage>
</organism>
<feature type="transmembrane region" description="Helical" evidence="1">
    <location>
        <begin position="6"/>
        <end position="25"/>
    </location>
</feature>
<gene>
    <name evidence="2" type="ORF">BDD14_0239</name>
</gene>